<evidence type="ECO:0000313" key="3">
    <source>
        <dbReference type="Proteomes" id="UP000076512"/>
    </source>
</evidence>
<organism evidence="2 3">
    <name type="scientific">Nocardia terpenica</name>
    <dbReference type="NCBI Taxonomy" id="455432"/>
    <lineage>
        <taxon>Bacteria</taxon>
        <taxon>Bacillati</taxon>
        <taxon>Actinomycetota</taxon>
        <taxon>Actinomycetes</taxon>
        <taxon>Mycobacteriales</taxon>
        <taxon>Nocardiaceae</taxon>
        <taxon>Nocardia</taxon>
    </lineage>
</organism>
<gene>
    <name evidence="2" type="ORF">AWN90_10540</name>
</gene>
<keyword evidence="3" id="KW-1185">Reference proteome</keyword>
<dbReference type="Proteomes" id="UP000076512">
    <property type="component" value="Unassembled WGS sequence"/>
</dbReference>
<accession>A0A164H9R2</accession>
<evidence type="ECO:0000256" key="1">
    <source>
        <dbReference type="SAM" id="MobiDB-lite"/>
    </source>
</evidence>
<feature type="region of interest" description="Disordered" evidence="1">
    <location>
        <begin position="1"/>
        <end position="30"/>
    </location>
</feature>
<sequence>MTTGCQERAACEGTDPQAQIPARQPERPDVRGATPVTVVVRSEVVTTVGTLAPGARRQAMPSGDGGWLLGLSAHRGRIRAVVVRADKVITRPPTAVAGTGRTVADSVAVHEEYRFAREVLGYRHSRAIAWLIDAYGVSERQILRWGLTQRRQETPA</sequence>
<dbReference type="RefSeq" id="WP_067579818.1">
    <property type="nucleotide sequence ID" value="NZ_JABMCZ010000002.1"/>
</dbReference>
<dbReference type="EMBL" id="LWGR01000021">
    <property type="protein sequence ID" value="KZM68322.1"/>
    <property type="molecule type" value="Genomic_DNA"/>
</dbReference>
<name>A0A164H9R2_9NOCA</name>
<reference evidence="2 3" key="1">
    <citation type="submission" date="2016-04" db="EMBL/GenBank/DDBJ databases">
        <authorList>
            <person name="Evans L.H."/>
            <person name="Alamgir A."/>
            <person name="Owens N."/>
            <person name="Weber N.D."/>
            <person name="Virtaneva K."/>
            <person name="Barbian K."/>
            <person name="Babar A."/>
            <person name="Rosenke K."/>
        </authorList>
    </citation>
    <scope>NUCLEOTIDE SEQUENCE [LARGE SCALE GENOMIC DNA]</scope>
    <source>
        <strain evidence="2 3">IFM 0406</strain>
    </source>
</reference>
<protein>
    <submittedName>
        <fullName evidence="2">Uncharacterized protein</fullName>
    </submittedName>
</protein>
<evidence type="ECO:0000313" key="2">
    <source>
        <dbReference type="EMBL" id="KZM68322.1"/>
    </source>
</evidence>
<comment type="caution">
    <text evidence="2">The sequence shown here is derived from an EMBL/GenBank/DDBJ whole genome shotgun (WGS) entry which is preliminary data.</text>
</comment>
<proteinExistence type="predicted"/>
<dbReference type="STRING" id="455432.AWN90_10540"/>
<dbReference type="AlphaFoldDB" id="A0A164H9R2"/>